<feature type="compositionally biased region" description="Basic residues" evidence="2">
    <location>
        <begin position="243"/>
        <end position="271"/>
    </location>
</feature>
<dbReference type="InterPro" id="IPR014764">
    <property type="entry name" value="DCN-prot"/>
</dbReference>
<evidence type="ECO:0000313" key="4">
    <source>
        <dbReference type="EMBL" id="PRP81175.1"/>
    </source>
</evidence>
<dbReference type="AlphaFoldDB" id="A0A2P6NB38"/>
<dbReference type="GO" id="GO:0097602">
    <property type="term" value="F:cullin family protein binding"/>
    <property type="evidence" value="ECO:0007669"/>
    <property type="project" value="TreeGrafter"/>
</dbReference>
<dbReference type="InterPro" id="IPR042460">
    <property type="entry name" value="DCN1-like_PONY"/>
</dbReference>
<dbReference type="GO" id="GO:0045116">
    <property type="term" value="P:protein neddylation"/>
    <property type="evidence" value="ECO:0007669"/>
    <property type="project" value="TreeGrafter"/>
</dbReference>
<sequence>MEALFEKYRKLSVKSREVEPEEKILRGAGFDKYFSDLGYKADDDNDLTILIVLCNLGINHHVPFEIERAEWSKWTEKGVKNLEGMKSLLKHWKSACSDATQKPYRDVYNFAFDYFKGEGKTVMPVAETIALWEAFGLHKTWPLADHYIGFILTRKAVNRDLWRMTLLFSQQHRENLDGYNFEEGCWHTVIDEFAEAMKKGEVQKFDRPKVENSVEKPTQTSITTSSDDGSSSSSEEEEEERPKKRIKKSSPPKAKTATKRAAAPKKSRAAARKVAHLQYNVQPFVSDSQLQVGHIIGPNDWEGSGVDVNGEGGLQRGGLAQMVEHSLSMRGAQGSIPCPHFSVLSSFLARNRLFW</sequence>
<name>A0A2P6NB38_9EUKA</name>
<evidence type="ECO:0000256" key="2">
    <source>
        <dbReference type="SAM" id="MobiDB-lite"/>
    </source>
</evidence>
<comment type="function">
    <text evidence="1">Neddylation of cullins play an essential role in the regulation of SCF-type complexes activity.</text>
</comment>
<dbReference type="PANTHER" id="PTHR12281">
    <property type="entry name" value="RP42 RELATED"/>
    <property type="match status" value="1"/>
</dbReference>
<gene>
    <name evidence="4" type="ORF">PROFUN_02009</name>
</gene>
<dbReference type="PROSITE" id="PS51229">
    <property type="entry name" value="DCUN1"/>
    <property type="match status" value="1"/>
</dbReference>
<organism evidence="4 5">
    <name type="scientific">Planoprotostelium fungivorum</name>
    <dbReference type="NCBI Taxonomy" id="1890364"/>
    <lineage>
        <taxon>Eukaryota</taxon>
        <taxon>Amoebozoa</taxon>
        <taxon>Evosea</taxon>
        <taxon>Variosea</taxon>
        <taxon>Cavosteliida</taxon>
        <taxon>Cavosteliaceae</taxon>
        <taxon>Planoprotostelium</taxon>
    </lineage>
</organism>
<dbReference type="STRING" id="1890364.A0A2P6NB38"/>
<dbReference type="EMBL" id="MDYQ01000129">
    <property type="protein sequence ID" value="PRP81175.1"/>
    <property type="molecule type" value="Genomic_DNA"/>
</dbReference>
<dbReference type="Pfam" id="PF03556">
    <property type="entry name" value="Cullin_binding"/>
    <property type="match status" value="1"/>
</dbReference>
<feature type="region of interest" description="Disordered" evidence="2">
    <location>
        <begin position="204"/>
        <end position="271"/>
    </location>
</feature>
<protein>
    <recommendedName>
        <fullName evidence="1">Defective in cullin neddylation protein</fullName>
    </recommendedName>
</protein>
<evidence type="ECO:0000313" key="5">
    <source>
        <dbReference type="Proteomes" id="UP000241769"/>
    </source>
</evidence>
<dbReference type="OrthoDB" id="27198at2759"/>
<dbReference type="GO" id="GO:0000151">
    <property type="term" value="C:ubiquitin ligase complex"/>
    <property type="evidence" value="ECO:0007669"/>
    <property type="project" value="TreeGrafter"/>
</dbReference>
<dbReference type="InterPro" id="IPR005176">
    <property type="entry name" value="PONY_dom"/>
</dbReference>
<dbReference type="GO" id="GO:0032182">
    <property type="term" value="F:ubiquitin-like protein binding"/>
    <property type="evidence" value="ECO:0007669"/>
    <property type="project" value="TreeGrafter"/>
</dbReference>
<evidence type="ECO:0000256" key="1">
    <source>
        <dbReference type="RuleBase" id="RU410713"/>
    </source>
</evidence>
<feature type="compositionally biased region" description="Basic and acidic residues" evidence="2">
    <location>
        <begin position="204"/>
        <end position="214"/>
    </location>
</feature>
<dbReference type="Gene3D" id="1.10.238.10">
    <property type="entry name" value="EF-hand"/>
    <property type="match status" value="1"/>
</dbReference>
<dbReference type="InParanoid" id="A0A2P6NB38"/>
<dbReference type="PANTHER" id="PTHR12281:SF31">
    <property type="entry name" value="DCN1-LIKE PROTEIN 3"/>
    <property type="match status" value="1"/>
</dbReference>
<accession>A0A2P6NB38</accession>
<reference evidence="4 5" key="1">
    <citation type="journal article" date="2018" name="Genome Biol. Evol.">
        <title>Multiple Roots of Fruiting Body Formation in Amoebozoa.</title>
        <authorList>
            <person name="Hillmann F."/>
            <person name="Forbes G."/>
            <person name="Novohradska S."/>
            <person name="Ferling I."/>
            <person name="Riege K."/>
            <person name="Groth M."/>
            <person name="Westermann M."/>
            <person name="Marz M."/>
            <person name="Spaller T."/>
            <person name="Winckler T."/>
            <person name="Schaap P."/>
            <person name="Glockner G."/>
        </authorList>
    </citation>
    <scope>NUCLEOTIDE SEQUENCE [LARGE SCALE GENOMIC DNA]</scope>
    <source>
        <strain evidence="4 5">Jena</strain>
    </source>
</reference>
<keyword evidence="5" id="KW-1185">Reference proteome</keyword>
<dbReference type="Proteomes" id="UP000241769">
    <property type="component" value="Unassembled WGS sequence"/>
</dbReference>
<dbReference type="GO" id="GO:0031624">
    <property type="term" value="F:ubiquitin conjugating enzyme binding"/>
    <property type="evidence" value="ECO:0007669"/>
    <property type="project" value="TreeGrafter"/>
</dbReference>
<feature type="domain" description="DCUN1" evidence="3">
    <location>
        <begin position="1"/>
        <end position="198"/>
    </location>
</feature>
<feature type="compositionally biased region" description="Low complexity" evidence="2">
    <location>
        <begin position="221"/>
        <end position="233"/>
    </location>
</feature>
<dbReference type="Gene3D" id="1.10.238.200">
    <property type="entry name" value="Cullin, PONY binding domain"/>
    <property type="match status" value="1"/>
</dbReference>
<evidence type="ECO:0000259" key="3">
    <source>
        <dbReference type="PROSITE" id="PS51229"/>
    </source>
</evidence>
<proteinExistence type="predicted"/>
<comment type="caution">
    <text evidence="4">The sequence shown here is derived from an EMBL/GenBank/DDBJ whole genome shotgun (WGS) entry which is preliminary data.</text>
</comment>